<evidence type="ECO:0000256" key="1">
    <source>
        <dbReference type="SAM" id="Phobius"/>
    </source>
</evidence>
<dbReference type="RefSeq" id="WP_379188252.1">
    <property type="nucleotide sequence ID" value="NZ_JBHSOW010000040.1"/>
</dbReference>
<evidence type="ECO:0000313" key="2">
    <source>
        <dbReference type="EMBL" id="MFC5649720.1"/>
    </source>
</evidence>
<dbReference type="EMBL" id="JBHSOW010000040">
    <property type="protein sequence ID" value="MFC5649720.1"/>
    <property type="molecule type" value="Genomic_DNA"/>
</dbReference>
<dbReference type="Proteomes" id="UP001596047">
    <property type="component" value="Unassembled WGS sequence"/>
</dbReference>
<organism evidence="2 3">
    <name type="scientific">Paenibacillus solisilvae</name>
    <dbReference type="NCBI Taxonomy" id="2486751"/>
    <lineage>
        <taxon>Bacteria</taxon>
        <taxon>Bacillati</taxon>
        <taxon>Bacillota</taxon>
        <taxon>Bacilli</taxon>
        <taxon>Bacillales</taxon>
        <taxon>Paenibacillaceae</taxon>
        <taxon>Paenibacillus</taxon>
    </lineage>
</organism>
<reference evidence="3" key="1">
    <citation type="journal article" date="2019" name="Int. J. Syst. Evol. Microbiol.">
        <title>The Global Catalogue of Microorganisms (GCM) 10K type strain sequencing project: providing services to taxonomists for standard genome sequencing and annotation.</title>
        <authorList>
            <consortium name="The Broad Institute Genomics Platform"/>
            <consortium name="The Broad Institute Genome Sequencing Center for Infectious Disease"/>
            <person name="Wu L."/>
            <person name="Ma J."/>
        </authorList>
    </citation>
    <scope>NUCLEOTIDE SEQUENCE [LARGE SCALE GENOMIC DNA]</scope>
    <source>
        <strain evidence="3">CGMCC 1.3240</strain>
    </source>
</reference>
<keyword evidence="1" id="KW-1133">Transmembrane helix</keyword>
<evidence type="ECO:0000313" key="3">
    <source>
        <dbReference type="Proteomes" id="UP001596047"/>
    </source>
</evidence>
<protein>
    <submittedName>
        <fullName evidence="2">Uncharacterized protein</fullName>
    </submittedName>
</protein>
<gene>
    <name evidence="2" type="ORF">ACFPYJ_11425</name>
</gene>
<keyword evidence="1" id="KW-0812">Transmembrane</keyword>
<proteinExistence type="predicted"/>
<comment type="caution">
    <text evidence="2">The sequence shown here is derived from an EMBL/GenBank/DDBJ whole genome shotgun (WGS) entry which is preliminary data.</text>
</comment>
<accession>A0ABW0VZX6</accession>
<keyword evidence="3" id="KW-1185">Reference proteome</keyword>
<name>A0ABW0VZX6_9BACL</name>
<sequence length="60" mass="6784">MQYNMEFADVCRAAAYTGMTLPIMNWSSGTMIELASVGLMLGAYRRKDMLGYNRLSFTAY</sequence>
<keyword evidence="1" id="KW-0472">Membrane</keyword>
<feature type="transmembrane region" description="Helical" evidence="1">
    <location>
        <begin position="23"/>
        <end position="44"/>
    </location>
</feature>